<evidence type="ECO:0000313" key="2">
    <source>
        <dbReference type="Proteomes" id="UP000010433"/>
    </source>
</evidence>
<dbReference type="PATRIC" id="fig|1127699.3.peg.131"/>
<dbReference type="AlphaFoldDB" id="L1NKR9"/>
<dbReference type="EMBL" id="AMEP01000017">
    <property type="protein sequence ID" value="EKY03931.1"/>
    <property type="molecule type" value="Genomic_DNA"/>
</dbReference>
<organism evidence="1 2">
    <name type="scientific">Hoylesella saccharolytica F0055</name>
    <dbReference type="NCBI Taxonomy" id="1127699"/>
    <lineage>
        <taxon>Bacteria</taxon>
        <taxon>Pseudomonadati</taxon>
        <taxon>Bacteroidota</taxon>
        <taxon>Bacteroidia</taxon>
        <taxon>Bacteroidales</taxon>
        <taxon>Prevotellaceae</taxon>
        <taxon>Hoylesella</taxon>
    </lineage>
</organism>
<gene>
    <name evidence="1" type="ORF">HMPREF9151_00149</name>
</gene>
<comment type="caution">
    <text evidence="1">The sequence shown here is derived from an EMBL/GenBank/DDBJ whole genome shotgun (WGS) entry which is preliminary data.</text>
</comment>
<protein>
    <submittedName>
        <fullName evidence="1">Uncharacterized protein</fullName>
    </submittedName>
</protein>
<keyword evidence="2" id="KW-1185">Reference proteome</keyword>
<dbReference type="HOGENOM" id="CLU_3146419_0_0_10"/>
<proteinExistence type="predicted"/>
<evidence type="ECO:0000313" key="1">
    <source>
        <dbReference type="EMBL" id="EKY03931.1"/>
    </source>
</evidence>
<accession>L1NKR9</accession>
<sequence length="48" mass="5467">SIGFILQKMMFSTPKAMLLQLKTYVFGFSTLIFDQINESFSLDEESGL</sequence>
<reference evidence="1 2" key="1">
    <citation type="submission" date="2012-05" db="EMBL/GenBank/DDBJ databases">
        <authorList>
            <person name="Weinstock G."/>
            <person name="Sodergren E."/>
            <person name="Lobos E.A."/>
            <person name="Fulton L."/>
            <person name="Fulton R."/>
            <person name="Courtney L."/>
            <person name="Fronick C."/>
            <person name="O'Laughlin M."/>
            <person name="Godfrey J."/>
            <person name="Wilson R.M."/>
            <person name="Miner T."/>
            <person name="Farmer C."/>
            <person name="Delehaunty K."/>
            <person name="Cordes M."/>
            <person name="Minx P."/>
            <person name="Tomlinson C."/>
            <person name="Chen J."/>
            <person name="Wollam A."/>
            <person name="Pepin K.H."/>
            <person name="Bhonagiri V."/>
            <person name="Zhang X."/>
            <person name="Suruliraj S."/>
            <person name="Warren W."/>
            <person name="Mitreva M."/>
            <person name="Mardis E.R."/>
            <person name="Wilson R.K."/>
        </authorList>
    </citation>
    <scope>NUCLEOTIDE SEQUENCE [LARGE SCALE GENOMIC DNA]</scope>
    <source>
        <strain evidence="1 2">F0055</strain>
    </source>
</reference>
<feature type="non-terminal residue" evidence="1">
    <location>
        <position position="1"/>
    </location>
</feature>
<name>L1NKR9_9BACT</name>
<dbReference type="Proteomes" id="UP000010433">
    <property type="component" value="Unassembled WGS sequence"/>
</dbReference>